<dbReference type="EMBL" id="AP018712">
    <property type="protein sequence ID" value="BBE30709.1"/>
    <property type="molecule type" value="Genomic_DNA"/>
</dbReference>
<dbReference type="GO" id="GO:0015297">
    <property type="term" value="F:antiporter activity"/>
    <property type="evidence" value="ECO:0007669"/>
    <property type="project" value="InterPro"/>
</dbReference>
<evidence type="ECO:0000256" key="7">
    <source>
        <dbReference type="ARBA" id="ARBA00022989"/>
    </source>
</evidence>
<dbReference type="Pfam" id="PF01554">
    <property type="entry name" value="MatE"/>
    <property type="match status" value="2"/>
</dbReference>
<keyword evidence="5" id="KW-1003">Cell membrane</keyword>
<dbReference type="InterPro" id="IPR002528">
    <property type="entry name" value="MATE_fam"/>
</dbReference>
<protein>
    <recommendedName>
        <fullName evidence="3">Multidrug export protein MepA</fullName>
    </recommendedName>
</protein>
<dbReference type="GO" id="GO:0046677">
    <property type="term" value="P:response to antibiotic"/>
    <property type="evidence" value="ECO:0007669"/>
    <property type="project" value="UniProtKB-KW"/>
</dbReference>
<name>A0A7G1GAW7_9BACT</name>
<feature type="transmembrane region" description="Helical" evidence="10">
    <location>
        <begin position="195"/>
        <end position="216"/>
    </location>
</feature>
<feature type="transmembrane region" description="Helical" evidence="10">
    <location>
        <begin position="319"/>
        <end position="339"/>
    </location>
</feature>
<comment type="similarity">
    <text evidence="2">Belongs to the multi antimicrobial extrusion (MATE) (TC 2.A.66.1) family. MepA subfamily.</text>
</comment>
<dbReference type="CDD" id="cd13143">
    <property type="entry name" value="MATE_MepA_like"/>
    <property type="match status" value="1"/>
</dbReference>
<feature type="transmembrane region" description="Helical" evidence="10">
    <location>
        <begin position="137"/>
        <end position="157"/>
    </location>
</feature>
<evidence type="ECO:0000256" key="2">
    <source>
        <dbReference type="ARBA" id="ARBA00008417"/>
    </source>
</evidence>
<evidence type="ECO:0000256" key="6">
    <source>
        <dbReference type="ARBA" id="ARBA00022692"/>
    </source>
</evidence>
<feature type="transmembrane region" description="Helical" evidence="10">
    <location>
        <begin position="255"/>
        <end position="276"/>
    </location>
</feature>
<evidence type="ECO:0000256" key="5">
    <source>
        <dbReference type="ARBA" id="ARBA00022475"/>
    </source>
</evidence>
<dbReference type="RefSeq" id="WP_198423084.1">
    <property type="nucleotide sequence ID" value="NZ_AP018712.1"/>
</dbReference>
<evidence type="ECO:0000313" key="11">
    <source>
        <dbReference type="EMBL" id="BBE30709.1"/>
    </source>
</evidence>
<dbReference type="InterPro" id="IPR048279">
    <property type="entry name" value="MdtK-like"/>
</dbReference>
<keyword evidence="9" id="KW-0046">Antibiotic resistance</keyword>
<dbReference type="PANTHER" id="PTHR43823:SF3">
    <property type="entry name" value="MULTIDRUG EXPORT PROTEIN MEPA"/>
    <property type="match status" value="1"/>
</dbReference>
<dbReference type="GO" id="GO:0005886">
    <property type="term" value="C:plasma membrane"/>
    <property type="evidence" value="ECO:0007669"/>
    <property type="project" value="UniProtKB-SubCell"/>
</dbReference>
<organism evidence="11 12">
    <name type="scientific">Tepiditoga spiralis</name>
    <dbReference type="NCBI Taxonomy" id="2108365"/>
    <lineage>
        <taxon>Bacteria</taxon>
        <taxon>Thermotogati</taxon>
        <taxon>Thermotogota</taxon>
        <taxon>Thermotogae</taxon>
        <taxon>Petrotogales</taxon>
        <taxon>Petrotogaceae</taxon>
        <taxon>Tepiditoga</taxon>
    </lineage>
</organism>
<evidence type="ECO:0000256" key="1">
    <source>
        <dbReference type="ARBA" id="ARBA00004651"/>
    </source>
</evidence>
<feature type="transmembrane region" description="Helical" evidence="10">
    <location>
        <begin position="98"/>
        <end position="117"/>
    </location>
</feature>
<feature type="transmembrane region" description="Helical" evidence="10">
    <location>
        <begin position="169"/>
        <end position="189"/>
    </location>
</feature>
<dbReference type="InterPro" id="IPR051327">
    <property type="entry name" value="MATE_MepA_subfamily"/>
</dbReference>
<evidence type="ECO:0000313" key="12">
    <source>
        <dbReference type="Proteomes" id="UP000516361"/>
    </source>
</evidence>
<evidence type="ECO:0000256" key="9">
    <source>
        <dbReference type="ARBA" id="ARBA00023251"/>
    </source>
</evidence>
<feature type="transmembrane region" description="Helical" evidence="10">
    <location>
        <begin position="54"/>
        <end position="78"/>
    </location>
</feature>
<feature type="transmembrane region" description="Helical" evidence="10">
    <location>
        <begin position="418"/>
        <end position="438"/>
    </location>
</feature>
<dbReference type="PANTHER" id="PTHR43823">
    <property type="entry name" value="SPORULATION PROTEIN YKVU"/>
    <property type="match status" value="1"/>
</dbReference>
<comment type="subcellular location">
    <subcellularLocation>
        <location evidence="1">Cell membrane</location>
        <topology evidence="1">Multi-pass membrane protein</topology>
    </subcellularLocation>
</comment>
<evidence type="ECO:0000256" key="10">
    <source>
        <dbReference type="SAM" id="Phobius"/>
    </source>
</evidence>
<feature type="transmembrane region" description="Helical" evidence="10">
    <location>
        <begin position="390"/>
        <end position="412"/>
    </location>
</feature>
<keyword evidence="12" id="KW-1185">Reference proteome</keyword>
<evidence type="ECO:0000256" key="4">
    <source>
        <dbReference type="ARBA" id="ARBA00022448"/>
    </source>
</evidence>
<dbReference type="FunCoup" id="A0A7G1GAW7">
    <property type="interactions" value="75"/>
</dbReference>
<dbReference type="InParanoid" id="A0A7G1GAW7"/>
<feature type="transmembrane region" description="Helical" evidence="10">
    <location>
        <begin position="282"/>
        <end position="307"/>
    </location>
</feature>
<evidence type="ECO:0000256" key="8">
    <source>
        <dbReference type="ARBA" id="ARBA00023136"/>
    </source>
</evidence>
<feature type="transmembrane region" description="Helical" evidence="10">
    <location>
        <begin position="12"/>
        <end position="34"/>
    </location>
</feature>
<keyword evidence="7 10" id="KW-1133">Transmembrane helix</keyword>
<dbReference type="InterPro" id="IPR045070">
    <property type="entry name" value="MATE_MepA-like"/>
</dbReference>
<gene>
    <name evidence="11" type="ORF">OSSY52_08500</name>
</gene>
<dbReference type="GO" id="GO:0042910">
    <property type="term" value="F:xenobiotic transmembrane transporter activity"/>
    <property type="evidence" value="ECO:0007669"/>
    <property type="project" value="InterPro"/>
</dbReference>
<keyword evidence="6 10" id="KW-0812">Transmembrane</keyword>
<dbReference type="PIRSF" id="PIRSF006603">
    <property type="entry name" value="DinF"/>
    <property type="match status" value="1"/>
</dbReference>
<dbReference type="KEGG" id="ocy:OSSY52_08500"/>
<feature type="transmembrane region" description="Helical" evidence="10">
    <location>
        <begin position="359"/>
        <end position="383"/>
    </location>
</feature>
<accession>A0A7G1GAW7</accession>
<keyword evidence="4" id="KW-0813">Transport</keyword>
<proteinExistence type="inferred from homology"/>
<evidence type="ECO:0000256" key="3">
    <source>
        <dbReference type="ARBA" id="ARBA00022106"/>
    </source>
</evidence>
<dbReference type="AlphaFoldDB" id="A0A7G1GAW7"/>
<dbReference type="Proteomes" id="UP000516361">
    <property type="component" value="Chromosome"/>
</dbReference>
<dbReference type="NCBIfam" id="TIGR00797">
    <property type="entry name" value="matE"/>
    <property type="match status" value="1"/>
</dbReference>
<reference evidence="11 12" key="1">
    <citation type="submission" date="2018-06" db="EMBL/GenBank/DDBJ databases">
        <title>Genome sequencing of Oceanotoga sp. sy52.</title>
        <authorList>
            <person name="Mori K."/>
        </authorList>
    </citation>
    <scope>NUCLEOTIDE SEQUENCE [LARGE SCALE GENOMIC DNA]</scope>
    <source>
        <strain evidence="12">sy52</strain>
    </source>
</reference>
<keyword evidence="8 10" id="KW-0472">Membrane</keyword>
<sequence>MNKNSKILGSESIWKLLIKLSLPATIGMMVQALYNLVDTIFVGRGVGTLGITGITLSFPVQMIVMAIAQMIGIGGASIISRALGEKNAQKAEKTMGNIFTLVILMSATISILGLIFINPLLSLLGTNSVSINAAKDYLSIILFGTIFFSFSMASNNIVRAEGNAKTAMYTMLISAGLNIILDPIFIFILHLGIKGAAIATVLSQATTALYLIYYFLSGKSSIKLHFKNFKLKSGIITEIMAIGSSAFVRQSAGSLLTIILNNILMVYGGVLYVAVYGLTNRLLMFVLMPLFGIAQGFQPIAGFNYGAKNYSRVKDVTKASIITTTILSSIGFFILILFPKQLLSVFTTDTNLILTASNVLKIIILFLPLIGIQIIGATMFQAIGKAFSSLILAMSRQIIFLIPLIYIMPIFFGINGVWISFPISDFLATLLTSILFYFQMKKFNTNSTLSKDINL</sequence>